<dbReference type="CDD" id="cd07185">
    <property type="entry name" value="OmpA_C-like"/>
    <property type="match status" value="1"/>
</dbReference>
<dbReference type="PROSITE" id="PS51123">
    <property type="entry name" value="OMPA_2"/>
    <property type="match status" value="1"/>
</dbReference>
<comment type="subcellular location">
    <subcellularLocation>
        <location evidence="1">Membrane</location>
    </subcellularLocation>
</comment>
<dbReference type="InterPro" id="IPR006665">
    <property type="entry name" value="OmpA-like"/>
</dbReference>
<dbReference type="InterPro" id="IPR003593">
    <property type="entry name" value="AAA+_ATPase"/>
</dbReference>
<dbReference type="Pfam" id="PF00691">
    <property type="entry name" value="OmpA"/>
    <property type="match status" value="1"/>
</dbReference>
<dbReference type="GO" id="GO:0016887">
    <property type="term" value="F:ATP hydrolysis activity"/>
    <property type="evidence" value="ECO:0007669"/>
    <property type="project" value="InterPro"/>
</dbReference>
<evidence type="ECO:0000256" key="3">
    <source>
        <dbReference type="PROSITE-ProRule" id="PRU00473"/>
    </source>
</evidence>
<dbReference type="AlphaFoldDB" id="A0A5K7YXG5"/>
<evidence type="ECO:0000259" key="6">
    <source>
        <dbReference type="PROSITE" id="PS51123"/>
    </source>
</evidence>
<gene>
    <name evidence="7" type="ORF">DSCW_04470</name>
</gene>
<feature type="domain" description="OmpA-like" evidence="6">
    <location>
        <begin position="444"/>
        <end position="561"/>
    </location>
</feature>
<dbReference type="SUPFAM" id="SSF103088">
    <property type="entry name" value="OmpA-like"/>
    <property type="match status" value="1"/>
</dbReference>
<dbReference type="PANTHER" id="PTHR35894">
    <property type="entry name" value="GENERAL SECRETION PATHWAY PROTEIN A-RELATED"/>
    <property type="match status" value="1"/>
</dbReference>
<organism evidence="7 8">
    <name type="scientific">Desulfosarcina widdelii</name>
    <dbReference type="NCBI Taxonomy" id="947919"/>
    <lineage>
        <taxon>Bacteria</taxon>
        <taxon>Pseudomonadati</taxon>
        <taxon>Thermodesulfobacteriota</taxon>
        <taxon>Desulfobacteria</taxon>
        <taxon>Desulfobacterales</taxon>
        <taxon>Desulfosarcinaceae</taxon>
        <taxon>Desulfosarcina</taxon>
    </lineage>
</organism>
<evidence type="ECO:0000256" key="2">
    <source>
        <dbReference type="ARBA" id="ARBA00023136"/>
    </source>
</evidence>
<dbReference type="PRINTS" id="PR01021">
    <property type="entry name" value="OMPADOMAIN"/>
</dbReference>
<evidence type="ECO:0000256" key="1">
    <source>
        <dbReference type="ARBA" id="ARBA00004370"/>
    </source>
</evidence>
<dbReference type="KEGG" id="dwd:DSCW_04470"/>
<keyword evidence="8" id="KW-1185">Reference proteome</keyword>
<proteinExistence type="predicted"/>
<dbReference type="OrthoDB" id="9779230at2"/>
<dbReference type="SUPFAM" id="SSF52540">
    <property type="entry name" value="P-loop containing nucleoside triphosphate hydrolases"/>
    <property type="match status" value="1"/>
</dbReference>
<evidence type="ECO:0000313" key="7">
    <source>
        <dbReference type="EMBL" id="BBO73030.1"/>
    </source>
</evidence>
<protein>
    <recommendedName>
        <fullName evidence="6">OmpA-like domain-containing protein</fullName>
    </recommendedName>
</protein>
<dbReference type="PANTHER" id="PTHR35894:SF1">
    <property type="entry name" value="PHOSPHORIBULOKINASE _ URIDINE KINASE FAMILY"/>
    <property type="match status" value="1"/>
</dbReference>
<dbReference type="Gene3D" id="3.40.50.300">
    <property type="entry name" value="P-loop containing nucleotide triphosphate hydrolases"/>
    <property type="match status" value="1"/>
</dbReference>
<evidence type="ECO:0000256" key="5">
    <source>
        <dbReference type="SAM" id="Phobius"/>
    </source>
</evidence>
<feature type="transmembrane region" description="Helical" evidence="5">
    <location>
        <begin position="311"/>
        <end position="331"/>
    </location>
</feature>
<dbReference type="EMBL" id="AP021875">
    <property type="protein sequence ID" value="BBO73030.1"/>
    <property type="molecule type" value="Genomic_DNA"/>
</dbReference>
<keyword evidence="2 3" id="KW-0472">Membrane</keyword>
<dbReference type="CDD" id="cd00009">
    <property type="entry name" value="AAA"/>
    <property type="match status" value="1"/>
</dbReference>
<feature type="region of interest" description="Disordered" evidence="4">
    <location>
        <begin position="353"/>
        <end position="436"/>
    </location>
</feature>
<dbReference type="Pfam" id="PF13401">
    <property type="entry name" value="AAA_22"/>
    <property type="match status" value="1"/>
</dbReference>
<feature type="compositionally biased region" description="Polar residues" evidence="4">
    <location>
        <begin position="361"/>
        <end position="377"/>
    </location>
</feature>
<accession>A0A5K7YXG5</accession>
<dbReference type="InterPro" id="IPR052026">
    <property type="entry name" value="ExeA_AAA_ATPase_DNA-bind"/>
</dbReference>
<reference evidence="7 8" key="1">
    <citation type="submission" date="2019-11" db="EMBL/GenBank/DDBJ databases">
        <title>Comparative genomics of hydrocarbon-degrading Desulfosarcina strains.</title>
        <authorList>
            <person name="Watanabe M."/>
            <person name="Kojima H."/>
            <person name="Fukui M."/>
        </authorList>
    </citation>
    <scope>NUCLEOTIDE SEQUENCE [LARGE SCALE GENOMIC DNA]</scope>
    <source>
        <strain evidence="7 8">PP31</strain>
    </source>
</reference>
<keyword evidence="5" id="KW-0812">Transmembrane</keyword>
<name>A0A5K7YXG5_9BACT</name>
<dbReference type="Gene3D" id="3.30.1330.60">
    <property type="entry name" value="OmpA-like domain"/>
    <property type="match status" value="1"/>
</dbReference>
<dbReference type="SMART" id="SM00382">
    <property type="entry name" value="AAA"/>
    <property type="match status" value="1"/>
</dbReference>
<dbReference type="InterPro" id="IPR027417">
    <property type="entry name" value="P-loop_NTPase"/>
</dbReference>
<feature type="compositionally biased region" description="Polar residues" evidence="4">
    <location>
        <begin position="417"/>
        <end position="436"/>
    </location>
</feature>
<dbReference type="InterPro" id="IPR049945">
    <property type="entry name" value="AAA_22"/>
</dbReference>
<sequence>MYLDYYNLNLKPFQISTDPRFLWLGEKHKEALAVLRYGILDNKGFLLLTGDVGTGKTTLLQALINSLGDDVLVALITDPGLAKMDFFNFVADSFGMDRNFRSKGEFLLSLKSYLLEVQRQNKQALLIIDECQHLNQKLLEEVRLLSNIEKQNAKLINIFFVGQSEFNEIILRPRNRAIRQRITINYNISALTEKETDSYIRFRLEVAGTKETVFTSRAIKEVYKFSNGYPRLINIICDHVLLTGFVREKKKIDHRIVAECAQELKISHGLTTRNSMATPEAADKKAVEASAADITMQTALEPRNRPFNRPLVIAFVVVVAIWLGLVVFFLLNHWQAPSSNAIVDESGSKRYVPNLQEMGTPKQSDNGSTLRPASEGQSAIERSDTVSSERPADRAGPNKQYAADMVKSAKREEIAASSFSTQEPVTESKTSGTGKTENRITLAQIQENFGAYPEVTFEFDANTFGTESHDMLGIIARYCLQNPDATLVLRGYTDAAGVRAYNMKLSKFRADMVRTYLVGKGVKSEAISTLGIGPGTDGPGNTTISLEGNRRKVIIEIIPRNE</sequence>
<keyword evidence="5" id="KW-1133">Transmembrane helix</keyword>
<dbReference type="InterPro" id="IPR006664">
    <property type="entry name" value="OMP_bac"/>
</dbReference>
<evidence type="ECO:0000313" key="8">
    <source>
        <dbReference type="Proteomes" id="UP000427769"/>
    </source>
</evidence>
<dbReference type="RefSeq" id="WP_155302174.1">
    <property type="nucleotide sequence ID" value="NZ_AP021875.1"/>
</dbReference>
<evidence type="ECO:0000256" key="4">
    <source>
        <dbReference type="SAM" id="MobiDB-lite"/>
    </source>
</evidence>
<dbReference type="InterPro" id="IPR036737">
    <property type="entry name" value="OmpA-like_sf"/>
</dbReference>
<dbReference type="GO" id="GO:0016020">
    <property type="term" value="C:membrane"/>
    <property type="evidence" value="ECO:0007669"/>
    <property type="project" value="UniProtKB-SubCell"/>
</dbReference>
<dbReference type="Proteomes" id="UP000427769">
    <property type="component" value="Chromosome"/>
</dbReference>